<proteinExistence type="predicted"/>
<protein>
    <submittedName>
        <fullName evidence="1">Uncharacterized protein</fullName>
    </submittedName>
</protein>
<sequence>MIAAIRSRKNRALVTCDGCSAELSVVADTDTRGRLNEDRLNEGQINAKLTAKGWRVAGRKHFCPPCVARQREERPIMKSEVAAPPRIEGKSMEALAPLRQPTREQKREIVAMLDMAYDTAAGRYRGADTDKTIAETIGPNIMPGWVAEIREDLYGPAGENDEMQAIREELGKLQRDTEAAVAGLVKRLDAICASVGPRAGRK</sequence>
<gene>
    <name evidence="1" type="ORF">D1114_20900</name>
</gene>
<comment type="caution">
    <text evidence="1">The sequence shown here is derived from an EMBL/GenBank/DDBJ whole genome shotgun (WGS) entry which is preliminary data.</text>
</comment>
<name>A0AAX1UGB7_CERSP</name>
<organism evidence="1 2">
    <name type="scientific">Cereibacter sphaeroides</name>
    <name type="common">Rhodobacter sphaeroides</name>
    <dbReference type="NCBI Taxonomy" id="1063"/>
    <lineage>
        <taxon>Bacteria</taxon>
        <taxon>Pseudomonadati</taxon>
        <taxon>Pseudomonadota</taxon>
        <taxon>Alphaproteobacteria</taxon>
        <taxon>Rhodobacterales</taxon>
        <taxon>Paracoccaceae</taxon>
        <taxon>Cereibacter</taxon>
    </lineage>
</organism>
<evidence type="ECO:0000313" key="2">
    <source>
        <dbReference type="Proteomes" id="UP000266305"/>
    </source>
</evidence>
<evidence type="ECO:0000313" key="1">
    <source>
        <dbReference type="EMBL" id="RHZ91133.1"/>
    </source>
</evidence>
<reference evidence="1 2" key="1">
    <citation type="submission" date="2018-08" db="EMBL/GenBank/DDBJ databases">
        <title>Draft genome sequence of Rhodobacter sphaeroides FY.</title>
        <authorList>
            <person name="Rayyan A."/>
            <person name="Meyer T.E."/>
            <person name="Kyndt J.A."/>
        </authorList>
    </citation>
    <scope>NUCLEOTIDE SEQUENCE [LARGE SCALE GENOMIC DNA]</scope>
    <source>
        <strain evidence="1 2">FY</strain>
    </source>
</reference>
<dbReference type="AlphaFoldDB" id="A0AAX1UGB7"/>
<dbReference type="EMBL" id="QWGP01000038">
    <property type="protein sequence ID" value="RHZ91133.1"/>
    <property type="molecule type" value="Genomic_DNA"/>
</dbReference>
<dbReference type="Proteomes" id="UP000266305">
    <property type="component" value="Unassembled WGS sequence"/>
</dbReference>
<accession>A0AAX1UGB7</accession>